<dbReference type="AlphaFoldDB" id="A0A811SAB0"/>
<keyword evidence="1" id="KW-1133">Transmembrane helix</keyword>
<name>A0A811SAB0_9POAL</name>
<keyword evidence="1" id="KW-0812">Transmembrane</keyword>
<dbReference type="InterPro" id="IPR045501">
    <property type="entry name" value="DUF6490"/>
</dbReference>
<accession>A0A811SAB0</accession>
<feature type="transmembrane region" description="Helical" evidence="1">
    <location>
        <begin position="44"/>
        <end position="64"/>
    </location>
</feature>
<reference evidence="2" key="1">
    <citation type="submission" date="2020-10" db="EMBL/GenBank/DDBJ databases">
        <authorList>
            <person name="Han B."/>
            <person name="Lu T."/>
            <person name="Zhao Q."/>
            <person name="Huang X."/>
            <person name="Zhao Y."/>
        </authorList>
    </citation>
    <scope>NUCLEOTIDE SEQUENCE</scope>
</reference>
<evidence type="ECO:0000256" key="1">
    <source>
        <dbReference type="SAM" id="Phobius"/>
    </source>
</evidence>
<keyword evidence="3" id="KW-1185">Reference proteome</keyword>
<evidence type="ECO:0000313" key="2">
    <source>
        <dbReference type="EMBL" id="CAD6337739.1"/>
    </source>
</evidence>
<feature type="transmembrane region" description="Helical" evidence="1">
    <location>
        <begin position="84"/>
        <end position="103"/>
    </location>
</feature>
<dbReference type="Pfam" id="PF20100">
    <property type="entry name" value="DUF6490"/>
    <property type="match status" value="1"/>
</dbReference>
<comment type="caution">
    <text evidence="2">The sequence shown here is derived from an EMBL/GenBank/DDBJ whole genome shotgun (WGS) entry which is preliminary data.</text>
</comment>
<dbReference type="EMBL" id="CAJGYO010000018">
    <property type="protein sequence ID" value="CAD6337739.1"/>
    <property type="molecule type" value="Genomic_DNA"/>
</dbReference>
<proteinExistence type="predicted"/>
<dbReference type="Proteomes" id="UP000604825">
    <property type="component" value="Unassembled WGS sequence"/>
</dbReference>
<dbReference type="PANTHER" id="PTHR46610:SF12">
    <property type="entry name" value="OS06G0146600 PROTEIN"/>
    <property type="match status" value="1"/>
</dbReference>
<sequence>MEDQRQRVAGVDAAGGGLGGAGAVLRTATTCAAATYRAAAAGDVASVAFVIVSYGALLLMLRFLRAYEVFAGGAVRREGLRRRVWALCTLLTAMFAWKVAGVMTWPVALGVWAAAAVTSAAGFCSHVSSASTLMSTESQIPCLENISGTYTMQ</sequence>
<organism evidence="2 3">
    <name type="scientific">Miscanthus lutarioriparius</name>
    <dbReference type="NCBI Taxonomy" id="422564"/>
    <lineage>
        <taxon>Eukaryota</taxon>
        <taxon>Viridiplantae</taxon>
        <taxon>Streptophyta</taxon>
        <taxon>Embryophyta</taxon>
        <taxon>Tracheophyta</taxon>
        <taxon>Spermatophyta</taxon>
        <taxon>Magnoliopsida</taxon>
        <taxon>Liliopsida</taxon>
        <taxon>Poales</taxon>
        <taxon>Poaceae</taxon>
        <taxon>PACMAD clade</taxon>
        <taxon>Panicoideae</taxon>
        <taxon>Andropogonodae</taxon>
        <taxon>Andropogoneae</taxon>
        <taxon>Saccharinae</taxon>
        <taxon>Miscanthus</taxon>
    </lineage>
</organism>
<gene>
    <name evidence="2" type="ORF">NCGR_LOCUS61837</name>
</gene>
<protein>
    <submittedName>
        <fullName evidence="2">Uncharacterized protein</fullName>
    </submittedName>
</protein>
<dbReference type="PANTHER" id="PTHR46610">
    <property type="entry name" value="OS05G0181300 PROTEIN"/>
    <property type="match status" value="1"/>
</dbReference>
<evidence type="ECO:0000313" key="3">
    <source>
        <dbReference type="Proteomes" id="UP000604825"/>
    </source>
</evidence>
<keyword evidence="1" id="KW-0472">Membrane</keyword>